<reference evidence="2 3" key="1">
    <citation type="submission" date="2018-08" db="EMBL/GenBank/DDBJ databases">
        <title>A genome reference for cultivated species of the human gut microbiota.</title>
        <authorList>
            <person name="Zou Y."/>
            <person name="Xue W."/>
            <person name="Luo G."/>
        </authorList>
    </citation>
    <scope>NUCLEOTIDE SEQUENCE [LARGE SCALE GENOMIC DNA]</scope>
    <source>
        <strain evidence="2 3">AF14-6AC</strain>
    </source>
</reference>
<comment type="caution">
    <text evidence="2">The sequence shown here is derived from an EMBL/GenBank/DDBJ whole genome shotgun (WGS) entry which is preliminary data.</text>
</comment>
<dbReference type="RefSeq" id="WP_118107512.1">
    <property type="nucleotide sequence ID" value="NZ_JAQMRB010000001.1"/>
</dbReference>
<evidence type="ECO:0000313" key="1">
    <source>
        <dbReference type="EMBL" id="MDB9223069.1"/>
    </source>
</evidence>
<name>A0A412WPE3_9BACT</name>
<dbReference type="AlphaFoldDB" id="A0A412WPE3"/>
<organism evidence="2 3">
    <name type="scientific">Odoribacter splanchnicus</name>
    <dbReference type="NCBI Taxonomy" id="28118"/>
    <lineage>
        <taxon>Bacteria</taxon>
        <taxon>Pseudomonadati</taxon>
        <taxon>Bacteroidota</taxon>
        <taxon>Bacteroidia</taxon>
        <taxon>Bacteroidales</taxon>
        <taxon>Odoribacteraceae</taxon>
        <taxon>Odoribacter</taxon>
    </lineage>
</organism>
<dbReference type="PROSITE" id="PS51257">
    <property type="entry name" value="PROKAR_LIPOPROTEIN"/>
    <property type="match status" value="1"/>
</dbReference>
<dbReference type="InterPro" id="IPR032183">
    <property type="entry name" value="PKD-like"/>
</dbReference>
<evidence type="ECO:0000313" key="2">
    <source>
        <dbReference type="EMBL" id="RGV29105.1"/>
    </source>
</evidence>
<reference evidence="1" key="2">
    <citation type="submission" date="2023-01" db="EMBL/GenBank/DDBJ databases">
        <title>Human gut microbiome strain richness.</title>
        <authorList>
            <person name="Chen-Liaw A."/>
        </authorList>
    </citation>
    <scope>NUCLEOTIDE SEQUENCE</scope>
    <source>
        <strain evidence="1">RTP21484st1_B7_RTP21484_190118</strain>
    </source>
</reference>
<dbReference type="Pfam" id="PF16407">
    <property type="entry name" value="PKD_2"/>
    <property type="match status" value="1"/>
</dbReference>
<dbReference type="EMBL" id="QRYW01000007">
    <property type="protein sequence ID" value="RGV29105.1"/>
    <property type="molecule type" value="Genomic_DNA"/>
</dbReference>
<sequence length="536" mass="59918">MKRYKLFVLLFIPLISSCFDDKGNYDYHEVAEITIEGLPELLEVVGGAEHIVAAPTVKSSLEGIITEDNPNFTFTYKMELKSGGTIVNGAYWGVTLNKNGRKDVDTLATFAANTYLCMFIVTDIRTGRETAKLFDIKVTSPTYEGWMVLCNEGAQNRVRLDMISVLSKERTLPAYDLLASLGLPEVTNARMLGWAPSRFANPGDVIYLISEKGSYLLDQETFKTDESWNIKAVDFIIPPADEEPVYYISLNSGSSYGGEANFCVTDKGNAYCQALGTAGAAFEYPINTSERGLAPEFKVAPYVGVSMARPGNGNTALFYDTDNRRFVGWSTGTTDNPKQILSPLQDPEEALFSFKTGMELIYMESTRFSNGLVYAILQDQNGQRHIYGINMGGNGFVQESKYENLQAPGFDQASRFAFHSQFPFLFYAEGNKVHMYNLATNTTYESVITLPSTSEVTFLKFNLYQQPLLTLLNDQSEEFMARQFELMVGSYDKNNTDNNGGTLGFYKIDGINNKVSKRTEYSGFARIADVVYRERR</sequence>
<gene>
    <name evidence="2" type="ORF">DWW24_04415</name>
    <name evidence="1" type="ORF">PN645_08635</name>
</gene>
<dbReference type="Proteomes" id="UP000283426">
    <property type="component" value="Unassembled WGS sequence"/>
</dbReference>
<keyword evidence="1" id="KW-0449">Lipoprotein</keyword>
<dbReference type="Proteomes" id="UP001212263">
    <property type="component" value="Unassembled WGS sequence"/>
</dbReference>
<proteinExistence type="predicted"/>
<evidence type="ECO:0000313" key="3">
    <source>
        <dbReference type="Proteomes" id="UP000283426"/>
    </source>
</evidence>
<protein>
    <submittedName>
        <fullName evidence="1">PKD-like family lipoprotein</fullName>
    </submittedName>
</protein>
<accession>A0A412WPE3</accession>
<dbReference type="EMBL" id="JAQMRD010000009">
    <property type="protein sequence ID" value="MDB9223069.1"/>
    <property type="molecule type" value="Genomic_DNA"/>
</dbReference>